<proteinExistence type="inferred from homology"/>
<dbReference type="PANTHER" id="PTHR43707:SF1">
    <property type="entry name" value="HISTIDINE--TRNA LIGASE, MITOCHONDRIAL-RELATED"/>
    <property type="match status" value="1"/>
</dbReference>
<reference evidence="11 12" key="1">
    <citation type="journal article" date="2012" name="J. Bacteriol.">
        <title>Genome sequence of an alkane-degrading bacterium, Alcanivorax pacificus type strain W11-5, isolated from deep sea sediment.</title>
        <authorList>
            <person name="Lai Q."/>
            <person name="Shao Z."/>
        </authorList>
    </citation>
    <scope>NUCLEOTIDE SEQUENCE [LARGE SCALE GENOMIC DNA]</scope>
    <source>
        <strain evidence="11 12">W11-5</strain>
    </source>
</reference>
<comment type="miscellaneous">
    <text evidence="8">This function is generally fulfilled by the C-terminal part of HisG, which is missing in some bacteria such as this one.</text>
</comment>
<dbReference type="NCBIfam" id="NF009086">
    <property type="entry name" value="PRK12421.1"/>
    <property type="match status" value="1"/>
</dbReference>
<evidence type="ECO:0000256" key="6">
    <source>
        <dbReference type="ARBA" id="ARBA00022490"/>
    </source>
</evidence>
<sequence length="393" mass="42542">MNREEQWLLPEGVEEILPERAAVIEGLRRRLLDLYTRWGYELVFPPLIEFLESLLNGAGRDLERETFKLTDQLTGRMMGVRADITPQVARIDAHSLRRQGPSRLCYCSTALRTRIGLPGTSRIPYQVGVELFGHAGVDSDAEVISLMLATLAEAGARGVTLDLGHVGIYRELVRSAGLNDADEAALSDIYLRKARTELDAFMEERTLPAPLAAALSALPWLAGEGALEKARALLAPASTAALDELAQVAELAGRISASHPDVRVHIDLGELRGYHYHTGCLFAAYLDGASEPLAKGGRYDHIGEVFGRARPATGFSADLKLLADCQGAPVRAAGILAPAGADAALLAEIARLRAAGERVVQALPGADNDPAELRCDRELVFADQRWQLHSLSF</sequence>
<dbReference type="STRING" id="391936.S7S_15725"/>
<dbReference type="PANTHER" id="PTHR43707">
    <property type="entry name" value="HISTIDYL-TRNA SYNTHETASE"/>
    <property type="match status" value="1"/>
</dbReference>
<dbReference type="HOGENOM" id="CLU_025113_0_1_6"/>
<feature type="binding site" evidence="9">
    <location>
        <position position="112"/>
    </location>
    <ligand>
        <name>L-histidine</name>
        <dbReference type="ChEBI" id="CHEBI:57595"/>
    </ligand>
</feature>
<feature type="binding site" evidence="9">
    <location>
        <position position="272"/>
    </location>
    <ligand>
        <name>L-histidine</name>
        <dbReference type="ChEBI" id="CHEBI:57595"/>
    </ligand>
</feature>
<dbReference type="Gene3D" id="3.30.930.10">
    <property type="entry name" value="Bira Bifunctional Protein, Domain 2"/>
    <property type="match status" value="1"/>
</dbReference>
<dbReference type="SUPFAM" id="SSF55681">
    <property type="entry name" value="Class II aaRS and biotin synthetases"/>
    <property type="match status" value="1"/>
</dbReference>
<dbReference type="InterPro" id="IPR041715">
    <property type="entry name" value="HisRS-like_core"/>
</dbReference>
<evidence type="ECO:0000256" key="4">
    <source>
        <dbReference type="ARBA" id="ARBA00011496"/>
    </source>
</evidence>
<dbReference type="KEGG" id="apac:S7S_15725"/>
<dbReference type="InterPro" id="IPR004516">
    <property type="entry name" value="HisRS/HisZ"/>
</dbReference>
<feature type="binding site" evidence="9">
    <location>
        <position position="126"/>
    </location>
    <ligand>
        <name>L-histidine</name>
        <dbReference type="ChEBI" id="CHEBI:57595"/>
    </ligand>
</feature>
<dbReference type="PIRSF" id="PIRSF001549">
    <property type="entry name" value="His-tRNA_synth"/>
    <property type="match status" value="1"/>
</dbReference>
<keyword evidence="8" id="KW-0368">Histidine biosynthesis</keyword>
<evidence type="ECO:0000256" key="5">
    <source>
        <dbReference type="ARBA" id="ARBA00020397"/>
    </source>
</evidence>
<comment type="function">
    <text evidence="7 8">Required for the first step of histidine biosynthesis. May allow the feedback regulation of ATP phosphoribosyltransferase activity by histidine.</text>
</comment>
<evidence type="ECO:0000259" key="10">
    <source>
        <dbReference type="Pfam" id="PF13393"/>
    </source>
</evidence>
<dbReference type="InterPro" id="IPR004517">
    <property type="entry name" value="HisZ"/>
</dbReference>
<dbReference type="NCBIfam" id="TIGR00443">
    <property type="entry name" value="hisZ_biosyn_reg"/>
    <property type="match status" value="1"/>
</dbReference>
<dbReference type="UniPathway" id="UPA00031">
    <property type="reaction ID" value="UER00006"/>
</dbReference>
<dbReference type="GO" id="GO:0000105">
    <property type="term" value="P:L-histidine biosynthetic process"/>
    <property type="evidence" value="ECO:0007669"/>
    <property type="project" value="UniProtKB-UniRule"/>
</dbReference>
<keyword evidence="6 8" id="KW-0963">Cytoplasm</keyword>
<evidence type="ECO:0000256" key="1">
    <source>
        <dbReference type="ARBA" id="ARBA00004496"/>
    </source>
</evidence>
<dbReference type="HAMAP" id="MF_00125">
    <property type="entry name" value="HisZ"/>
    <property type="match status" value="1"/>
</dbReference>
<dbReference type="InterPro" id="IPR045864">
    <property type="entry name" value="aa-tRNA-synth_II/BPL/LPL"/>
</dbReference>
<dbReference type="GO" id="GO:0006427">
    <property type="term" value="P:histidyl-tRNA aminoacylation"/>
    <property type="evidence" value="ECO:0007669"/>
    <property type="project" value="TreeGrafter"/>
</dbReference>
<dbReference type="GO" id="GO:0004821">
    <property type="term" value="F:histidine-tRNA ligase activity"/>
    <property type="evidence" value="ECO:0007669"/>
    <property type="project" value="TreeGrafter"/>
</dbReference>
<name>A0A0B4XTC2_9GAMM</name>
<gene>
    <name evidence="8" type="primary">hisZ</name>
    <name evidence="11" type="ORF">S7S_15725</name>
</gene>
<dbReference type="OrthoDB" id="9769617at2"/>
<dbReference type="CDD" id="cd00773">
    <property type="entry name" value="HisRS-like_core"/>
    <property type="match status" value="1"/>
</dbReference>
<evidence type="ECO:0000313" key="12">
    <source>
        <dbReference type="Proteomes" id="UP000006764"/>
    </source>
</evidence>
<accession>A0A0B4XTC2</accession>
<evidence type="ECO:0000256" key="2">
    <source>
        <dbReference type="ARBA" id="ARBA00004667"/>
    </source>
</evidence>
<keyword evidence="12" id="KW-1185">Reference proteome</keyword>
<evidence type="ECO:0000256" key="7">
    <source>
        <dbReference type="ARBA" id="ARBA00025246"/>
    </source>
</evidence>
<evidence type="ECO:0000256" key="3">
    <source>
        <dbReference type="ARBA" id="ARBA00005539"/>
    </source>
</evidence>
<comment type="subunit">
    <text evidence="4 8">Heteromultimer composed of HisG and HisZ subunits.</text>
</comment>
<dbReference type="NCBIfam" id="NF008935">
    <property type="entry name" value="PRK12292.1-1"/>
    <property type="match status" value="1"/>
</dbReference>
<dbReference type="Proteomes" id="UP000006764">
    <property type="component" value="Chromosome"/>
</dbReference>
<organism evidence="11 12">
    <name type="scientific">Isoalcanivorax pacificus W11-5</name>
    <dbReference type="NCBI Taxonomy" id="391936"/>
    <lineage>
        <taxon>Bacteria</taxon>
        <taxon>Pseudomonadati</taxon>
        <taxon>Pseudomonadota</taxon>
        <taxon>Gammaproteobacteria</taxon>
        <taxon>Oceanospirillales</taxon>
        <taxon>Alcanivoracaceae</taxon>
        <taxon>Isoalcanivorax</taxon>
    </lineage>
</organism>
<dbReference type="AlphaFoldDB" id="A0A0B4XTC2"/>
<dbReference type="EMBL" id="CP004387">
    <property type="protein sequence ID" value="AJD49557.1"/>
    <property type="molecule type" value="Genomic_DNA"/>
</dbReference>
<evidence type="ECO:0000256" key="8">
    <source>
        <dbReference type="HAMAP-Rule" id="MF_00125"/>
    </source>
</evidence>
<comment type="pathway">
    <text evidence="2 8">Amino-acid biosynthesis; L-histidine biosynthesis; L-histidine from 5-phospho-alpha-D-ribose 1-diphosphate: step 1/9.</text>
</comment>
<comment type="similarity">
    <text evidence="3 8">Belongs to the class-II aminoacyl-tRNA synthetase family. HisZ subfamily.</text>
</comment>
<feature type="domain" description="Class II Histidinyl-tRNA synthetase (HisRS)-like catalytic core" evidence="10">
    <location>
        <begin position="12"/>
        <end position="320"/>
    </location>
</feature>
<dbReference type="GO" id="GO:0016740">
    <property type="term" value="F:transferase activity"/>
    <property type="evidence" value="ECO:0007669"/>
    <property type="project" value="UniProtKB-KW"/>
</dbReference>
<dbReference type="Pfam" id="PF13393">
    <property type="entry name" value="tRNA-synt_His"/>
    <property type="match status" value="1"/>
</dbReference>
<comment type="subcellular location">
    <subcellularLocation>
        <location evidence="1 8">Cytoplasm</location>
    </subcellularLocation>
</comment>
<dbReference type="RefSeq" id="WP_008733412.1">
    <property type="nucleotide sequence ID" value="NZ_CP004387.1"/>
</dbReference>
<dbReference type="GO" id="GO:0005737">
    <property type="term" value="C:cytoplasm"/>
    <property type="evidence" value="ECO:0007669"/>
    <property type="project" value="UniProtKB-SubCell"/>
</dbReference>
<evidence type="ECO:0000313" key="11">
    <source>
        <dbReference type="EMBL" id="AJD49557.1"/>
    </source>
</evidence>
<evidence type="ECO:0000256" key="9">
    <source>
        <dbReference type="PIRSR" id="PIRSR001549-1"/>
    </source>
</evidence>
<feature type="binding site" evidence="9">
    <location>
        <position position="130"/>
    </location>
    <ligand>
        <name>L-histidine</name>
        <dbReference type="ChEBI" id="CHEBI:57595"/>
    </ligand>
</feature>
<keyword evidence="11" id="KW-0808">Transferase</keyword>
<protein>
    <recommendedName>
        <fullName evidence="5 8">ATP phosphoribosyltransferase regulatory subunit</fullName>
    </recommendedName>
</protein>
<feature type="binding site" evidence="9">
    <location>
        <begin position="83"/>
        <end position="85"/>
    </location>
    <ligand>
        <name>L-histidine</name>
        <dbReference type="ChEBI" id="CHEBI:57595"/>
    </ligand>
</feature>
<keyword evidence="8" id="KW-0028">Amino-acid biosynthesis</keyword>